<name>A0ABQ6IDX8_9MICO</name>
<evidence type="ECO:0008006" key="4">
    <source>
        <dbReference type="Google" id="ProtNLM"/>
    </source>
</evidence>
<organism evidence="2 3">
    <name type="scientific">Demequina litorisediminis</name>
    <dbReference type="NCBI Taxonomy" id="1849022"/>
    <lineage>
        <taxon>Bacteria</taxon>
        <taxon>Bacillati</taxon>
        <taxon>Actinomycetota</taxon>
        <taxon>Actinomycetes</taxon>
        <taxon>Micrococcales</taxon>
        <taxon>Demequinaceae</taxon>
        <taxon>Demequina</taxon>
    </lineage>
</organism>
<feature type="compositionally biased region" description="Basic and acidic residues" evidence="1">
    <location>
        <begin position="351"/>
        <end position="369"/>
    </location>
</feature>
<proteinExistence type="predicted"/>
<feature type="region of interest" description="Disordered" evidence="1">
    <location>
        <begin position="75"/>
        <end position="229"/>
    </location>
</feature>
<evidence type="ECO:0000313" key="2">
    <source>
        <dbReference type="EMBL" id="GMA35550.1"/>
    </source>
</evidence>
<sequence>MPRPTWASVTPPEPEVPVRVSPFAPPEPAAPPADLRPLSAPSADDVPTLSAPNLEAASAAIPLVAAADVAPVAEEPQPVVGEPEPDAAAAPVVPVPEPETAPEPELAVTDAAAAAEPELAVTDAAAAEPAAEPVEAGEPPADTFALSPYLTARRTAADAEGESQAAVDAAPERATEPPAVTASVSPYGAGPVDDAAEPDWLVEARRQAQASAPQSAGEETPAPAAAPTPLPRVEAANDALITTAVLAPVPPAPVEAPDAAEADADDRTVIATRRRTVWRLKVGTDTYDLPESAVIIGRATASAAADRIGIADATRTMSKVHARLEPRNDNLVRHRHGIDQRHVRARRRWSRDRGRRGAEHRDHGNADPR</sequence>
<accession>A0ABQ6IDX8</accession>
<reference evidence="3" key="1">
    <citation type="journal article" date="2019" name="Int. J. Syst. Evol. Microbiol.">
        <title>The Global Catalogue of Microorganisms (GCM) 10K type strain sequencing project: providing services to taxonomists for standard genome sequencing and annotation.</title>
        <authorList>
            <consortium name="The Broad Institute Genomics Platform"/>
            <consortium name="The Broad Institute Genome Sequencing Center for Infectious Disease"/>
            <person name="Wu L."/>
            <person name="Ma J."/>
        </authorList>
    </citation>
    <scope>NUCLEOTIDE SEQUENCE [LARGE SCALE GENOMIC DNA]</scope>
    <source>
        <strain evidence="3">NBRC 112299</strain>
    </source>
</reference>
<keyword evidence="3" id="KW-1185">Reference proteome</keyword>
<feature type="compositionally biased region" description="Low complexity" evidence="1">
    <location>
        <begin position="75"/>
        <end position="92"/>
    </location>
</feature>
<feature type="compositionally biased region" description="Low complexity" evidence="1">
    <location>
        <begin position="32"/>
        <end position="43"/>
    </location>
</feature>
<evidence type="ECO:0000313" key="3">
    <source>
        <dbReference type="Proteomes" id="UP001157125"/>
    </source>
</evidence>
<gene>
    <name evidence="2" type="ORF">GCM10025876_17540</name>
</gene>
<feature type="region of interest" description="Disordered" evidence="1">
    <location>
        <begin position="1"/>
        <end position="51"/>
    </location>
</feature>
<comment type="caution">
    <text evidence="2">The sequence shown here is derived from an EMBL/GenBank/DDBJ whole genome shotgun (WGS) entry which is preliminary data.</text>
</comment>
<protein>
    <recommendedName>
        <fullName evidence="4">FHA domain-containing protein</fullName>
    </recommendedName>
</protein>
<feature type="compositionally biased region" description="Low complexity" evidence="1">
    <location>
        <begin position="207"/>
        <end position="223"/>
    </location>
</feature>
<feature type="region of interest" description="Disordered" evidence="1">
    <location>
        <begin position="339"/>
        <end position="369"/>
    </location>
</feature>
<evidence type="ECO:0000256" key="1">
    <source>
        <dbReference type="SAM" id="MobiDB-lite"/>
    </source>
</evidence>
<dbReference type="Proteomes" id="UP001157125">
    <property type="component" value="Unassembled WGS sequence"/>
</dbReference>
<feature type="compositionally biased region" description="Low complexity" evidence="1">
    <location>
        <begin position="103"/>
        <end position="141"/>
    </location>
</feature>
<dbReference type="EMBL" id="BSUN01000001">
    <property type="protein sequence ID" value="GMA35550.1"/>
    <property type="molecule type" value="Genomic_DNA"/>
</dbReference>